<dbReference type="PROSITE" id="PS51257">
    <property type="entry name" value="PROKAR_LIPOPROTEIN"/>
    <property type="match status" value="1"/>
</dbReference>
<dbReference type="GO" id="GO:0006506">
    <property type="term" value="P:GPI anchor biosynthetic process"/>
    <property type="evidence" value="ECO:0007669"/>
    <property type="project" value="TreeGrafter"/>
</dbReference>
<gene>
    <name evidence="2" type="ORF">SDC9_115128</name>
</gene>
<evidence type="ECO:0000259" key="1">
    <source>
        <dbReference type="Pfam" id="PF03372"/>
    </source>
</evidence>
<name>A0A645BSI7_9ZZZZ</name>
<dbReference type="GO" id="GO:0016020">
    <property type="term" value="C:membrane"/>
    <property type="evidence" value="ECO:0007669"/>
    <property type="project" value="GOC"/>
</dbReference>
<protein>
    <recommendedName>
        <fullName evidence="1">Endonuclease/exonuclease/phosphatase domain-containing protein</fullName>
    </recommendedName>
</protein>
<reference evidence="2" key="1">
    <citation type="submission" date="2019-08" db="EMBL/GenBank/DDBJ databases">
        <authorList>
            <person name="Kucharzyk K."/>
            <person name="Murdoch R.W."/>
            <person name="Higgins S."/>
            <person name="Loffler F."/>
        </authorList>
    </citation>
    <scope>NUCLEOTIDE SEQUENCE</scope>
</reference>
<dbReference type="AlphaFoldDB" id="A0A645BSI7"/>
<dbReference type="GO" id="GO:0003824">
    <property type="term" value="F:catalytic activity"/>
    <property type="evidence" value="ECO:0007669"/>
    <property type="project" value="InterPro"/>
</dbReference>
<dbReference type="InterPro" id="IPR051916">
    <property type="entry name" value="GPI-anchor_lipid_remodeler"/>
</dbReference>
<dbReference type="Pfam" id="PF03372">
    <property type="entry name" value="Exo_endo_phos"/>
    <property type="match status" value="1"/>
</dbReference>
<dbReference type="InterPro" id="IPR036691">
    <property type="entry name" value="Endo/exonu/phosph_ase_sf"/>
</dbReference>
<dbReference type="EMBL" id="VSSQ01022118">
    <property type="protein sequence ID" value="MPM68197.1"/>
    <property type="molecule type" value="Genomic_DNA"/>
</dbReference>
<accession>A0A645BSI7</accession>
<dbReference type="Gene3D" id="3.60.10.10">
    <property type="entry name" value="Endonuclease/exonuclease/phosphatase"/>
    <property type="match status" value="1"/>
</dbReference>
<feature type="domain" description="Endonuclease/exonuclease/phosphatase" evidence="1">
    <location>
        <begin position="43"/>
        <end position="266"/>
    </location>
</feature>
<organism evidence="2">
    <name type="scientific">bioreactor metagenome</name>
    <dbReference type="NCBI Taxonomy" id="1076179"/>
    <lineage>
        <taxon>unclassified sequences</taxon>
        <taxon>metagenomes</taxon>
        <taxon>ecological metagenomes</taxon>
    </lineage>
</organism>
<evidence type="ECO:0000313" key="2">
    <source>
        <dbReference type="EMBL" id="MPM68197.1"/>
    </source>
</evidence>
<comment type="caution">
    <text evidence="2">The sequence shown here is derived from an EMBL/GenBank/DDBJ whole genome shotgun (WGS) entry which is preliminary data.</text>
</comment>
<dbReference type="SUPFAM" id="SSF56219">
    <property type="entry name" value="DNase I-like"/>
    <property type="match status" value="1"/>
</dbReference>
<proteinExistence type="predicted"/>
<sequence length="280" mass="30891">MKIDKIILLCFILLLVSCGKETNDQTPSIVTPPAKDVVNLKVMTYNIAGAAASTGVRSLPDLAEVIKKVDPDLVAIQEVDVFTTRNGKDVHLARDLAALCGMEYWFFAKAMDFYGGEYGDAILSKLPIKETEAYTLSGDWEGQRIEARSAARITVEVGGRDICFISTHFDHTNDEKWRILQANELVEIVKELDLPVIVGGDLNCTPTSEPMKILYQELMSPCKSNSCLGTFVGSKNAIDHLMYRSNDALILSSYGIYSWADKESDHFPVGAIFEVVKAAK</sequence>
<dbReference type="InterPro" id="IPR005135">
    <property type="entry name" value="Endo/exonuclease/phosphatase"/>
</dbReference>
<dbReference type="PANTHER" id="PTHR14859">
    <property type="entry name" value="CALCOFLUOR WHITE HYPERSENSITIVE PROTEIN PRECURSOR"/>
    <property type="match status" value="1"/>
</dbReference>
<dbReference type="PANTHER" id="PTHR14859:SF15">
    <property type="entry name" value="ENDONUCLEASE_EXONUCLEASE_PHOSPHATASE DOMAIN-CONTAINING PROTEIN"/>
    <property type="match status" value="1"/>
</dbReference>